<evidence type="ECO:0000313" key="5">
    <source>
        <dbReference type="Proteomes" id="UP000501130"/>
    </source>
</evidence>
<keyword evidence="1" id="KW-0808">Transferase</keyword>
<dbReference type="PANTHER" id="PTHR31544:SF2">
    <property type="entry name" value="AIG2-LIKE PROTEIN D"/>
    <property type="match status" value="1"/>
</dbReference>
<evidence type="ECO:0000256" key="2">
    <source>
        <dbReference type="ARBA" id="ARBA00030602"/>
    </source>
</evidence>
<name>A0ABX6N8U5_9BURK</name>
<dbReference type="CDD" id="cd06661">
    <property type="entry name" value="GGCT_like"/>
    <property type="match status" value="1"/>
</dbReference>
<dbReference type="InterPro" id="IPR013024">
    <property type="entry name" value="GGCT-like"/>
</dbReference>
<gene>
    <name evidence="4" type="ORF">HKT17_08770</name>
</gene>
<evidence type="ECO:0000313" key="4">
    <source>
        <dbReference type="EMBL" id="QJR29797.1"/>
    </source>
</evidence>
<dbReference type="InterPro" id="IPR045038">
    <property type="entry name" value="AIG2-like"/>
</dbReference>
<dbReference type="Pfam" id="PF06094">
    <property type="entry name" value="GGACT"/>
    <property type="match status" value="1"/>
</dbReference>
<proteinExistence type="predicted"/>
<dbReference type="EMBL" id="CP053084">
    <property type="protein sequence ID" value="QJR29797.1"/>
    <property type="molecule type" value="Genomic_DNA"/>
</dbReference>
<keyword evidence="5" id="KW-1185">Reference proteome</keyword>
<organism evidence="4 5">
    <name type="scientific">Limnobacter profundi</name>
    <dbReference type="NCBI Taxonomy" id="2732163"/>
    <lineage>
        <taxon>Bacteria</taxon>
        <taxon>Pseudomonadati</taxon>
        <taxon>Pseudomonadota</taxon>
        <taxon>Betaproteobacteria</taxon>
        <taxon>Burkholderiales</taxon>
        <taxon>Burkholderiaceae</taxon>
        <taxon>Limnobacter</taxon>
    </lineage>
</organism>
<dbReference type="InterPro" id="IPR036568">
    <property type="entry name" value="GGCT-like_sf"/>
</dbReference>
<evidence type="ECO:0000259" key="3">
    <source>
        <dbReference type="Pfam" id="PF06094"/>
    </source>
</evidence>
<dbReference type="Proteomes" id="UP000501130">
    <property type="component" value="Chromosome"/>
</dbReference>
<feature type="domain" description="Gamma-glutamylcyclotransferase AIG2-like" evidence="3">
    <location>
        <begin position="12"/>
        <end position="118"/>
    </location>
</feature>
<accession>A0ABX6N8U5</accession>
<dbReference type="RefSeq" id="WP_171099370.1">
    <property type="nucleotide sequence ID" value="NZ_CP053084.1"/>
</dbReference>
<reference evidence="4 5" key="1">
    <citation type="submission" date="2020-05" db="EMBL/GenBank/DDBJ databases">
        <title>Compete genome of Limnobacter sp. SAORIC-580.</title>
        <authorList>
            <person name="Song J."/>
            <person name="Cho J.-C."/>
        </authorList>
    </citation>
    <scope>NUCLEOTIDE SEQUENCE [LARGE SCALE GENOMIC DNA]</scope>
    <source>
        <strain evidence="4 5">SAORIC-580</strain>
    </source>
</reference>
<dbReference type="SUPFAM" id="SSF110857">
    <property type="entry name" value="Gamma-glutamyl cyclotransferase-like"/>
    <property type="match status" value="1"/>
</dbReference>
<dbReference type="PANTHER" id="PTHR31544">
    <property type="entry name" value="AIG2-LIKE PROTEIN D"/>
    <property type="match status" value="1"/>
</dbReference>
<sequence>MGSEFEQDGKHVFVYGSLMYLPVWGQVVQGVYPCLNAIAKGHQRHAVPGETYPAMVPNPSAQVQGLVWLNVLPEDVKNLDAFEGPEYERREIEVVLNTSGETLKAETYIWLNRDVLTDELWSVSRFEAEGMQAFLNKHVGNWNSTGQRK</sequence>
<dbReference type="InterPro" id="IPR009288">
    <property type="entry name" value="AIG2-like_dom"/>
</dbReference>
<dbReference type="Gene3D" id="3.10.490.10">
    <property type="entry name" value="Gamma-glutamyl cyclotransferase-like"/>
    <property type="match status" value="1"/>
</dbReference>
<protein>
    <recommendedName>
        <fullName evidence="2">Putative gamma-glutamylcyclotransferase</fullName>
    </recommendedName>
</protein>
<evidence type="ECO:0000256" key="1">
    <source>
        <dbReference type="ARBA" id="ARBA00022679"/>
    </source>
</evidence>